<dbReference type="GO" id="GO:0003676">
    <property type="term" value="F:nucleic acid binding"/>
    <property type="evidence" value="ECO:0007669"/>
    <property type="project" value="InterPro"/>
</dbReference>
<dbReference type="GO" id="GO:0015074">
    <property type="term" value="P:DNA integration"/>
    <property type="evidence" value="ECO:0007669"/>
    <property type="project" value="InterPro"/>
</dbReference>
<feature type="region of interest" description="Disordered" evidence="1">
    <location>
        <begin position="716"/>
        <end position="756"/>
    </location>
</feature>
<feature type="domain" description="Integrase catalytic" evidence="2">
    <location>
        <begin position="295"/>
        <end position="505"/>
    </location>
</feature>
<dbReference type="PROSITE" id="PS50994">
    <property type="entry name" value="INTEGRASE"/>
    <property type="match status" value="1"/>
</dbReference>
<sequence length="774" mass="86604">MTLDISVGDQYQFCSGTVRGAFKVESENDESLISLRSLSDGREVHIKALDLAVLQARGGAVRTKRRGETIRAVTAFDIRSLHEPPRKHITKRQLKDWEIRRADFERAATLLFYVRAFDAAPGTKKSTTALDEFIDGEGSGAKTAGLEWRPSASAVRKALAKGGENNRTIALYLRKRGSARKQSKWPAWVYELGQKTVAHYWGDPVVLFTHAHGYFDDIFYATREELISARREKIGDASSSLPLESDEFADLMFEPPCHQTLTNWINEARCHATIKSKFGIQQANRELRGRGESVTAIAPLEIIVLDQTLGDVWACEEVQVDGTTAIVLKRPWLVWAIDLFSRMNVGFVMTFDPPCIATLMACLRDVVSPKAGMIERFGFSKGATDGWGKFKTVILDNALAHIGVSLQLVGDIAGFEVDYAPIRTPEYKPWIERFVRTMNGALHALPGGIPCPPEELETRGIDPQKSAALTTDSIRDLMDHKIIEYNLDDHDGIGMAPARKWTEGVAEFGRLSVDDARSFKLVLGRYETRTLDAEGILLNGHTFHDQGITSMLLDHMARFHRERRKRKPGQTASFRVHLFFDDMDCSSISIIDELTNEVVELPNSDPFYAEKPVSFAFSKGEREYQAKLNKNFHTREEKAKARREYTKELEAKLANDNHAEAKRTIRVLHGREKPQLAPGSQIIDLKINPSISGMPVAEAVPVSMPFSERADVLIAPKGRKPKKPKTRKDAAVSEVANDHAKPHERGTADLDWAAQPDVDESEAALDELARRYGF</sequence>
<dbReference type="InterPro" id="IPR012337">
    <property type="entry name" value="RNaseH-like_sf"/>
</dbReference>
<reference evidence="3 4" key="1">
    <citation type="journal article" date="2015" name="Int. J. Syst. Evol. Microbiol.">
        <title>Rhizobium anhuiense sp. nov., isolated from effective nodules of Vicia faba and Pisum sativum.</title>
        <authorList>
            <person name="Zhang Y.J."/>
            <person name="Zheng W.T."/>
            <person name="Everall I."/>
            <person name="Young J.P."/>
            <person name="Zhang X.X."/>
            <person name="Tian C.F."/>
            <person name="Sui X.H."/>
            <person name="Wang E.T."/>
            <person name="Chen W.X."/>
        </authorList>
    </citation>
    <scope>NUCLEOTIDE SEQUENCE [LARGE SCALE GENOMIC DNA]</scope>
    <source>
        <strain evidence="3 4">CCBAU 23252</strain>
    </source>
</reference>
<proteinExistence type="predicted"/>
<dbReference type="InterPro" id="IPR001584">
    <property type="entry name" value="Integrase_cat-core"/>
</dbReference>
<feature type="compositionally biased region" description="Basic residues" evidence="1">
    <location>
        <begin position="717"/>
        <end position="726"/>
    </location>
</feature>
<evidence type="ECO:0000259" key="2">
    <source>
        <dbReference type="PROSITE" id="PS50994"/>
    </source>
</evidence>
<evidence type="ECO:0000313" key="4">
    <source>
        <dbReference type="Proteomes" id="UP000273611"/>
    </source>
</evidence>
<gene>
    <name evidence="3" type="ORF">EEQ99_10445</name>
</gene>
<dbReference type="SUPFAM" id="SSF53098">
    <property type="entry name" value="Ribonuclease H-like"/>
    <property type="match status" value="1"/>
</dbReference>
<dbReference type="InterPro" id="IPR036397">
    <property type="entry name" value="RNaseH_sf"/>
</dbReference>
<feature type="compositionally biased region" description="Basic and acidic residues" evidence="1">
    <location>
        <begin position="727"/>
        <end position="748"/>
    </location>
</feature>
<protein>
    <recommendedName>
        <fullName evidence="2">Integrase catalytic domain-containing protein</fullName>
    </recommendedName>
</protein>
<accession>A0A3S0SDH1</accession>
<dbReference type="AlphaFoldDB" id="A0A3S0SDH1"/>
<dbReference type="RefSeq" id="WP_127430353.1">
    <property type="nucleotide sequence ID" value="NZ_BMFI01000001.1"/>
</dbReference>
<organism evidence="3 4">
    <name type="scientific">Rhizobium anhuiense</name>
    <dbReference type="NCBI Taxonomy" id="1184720"/>
    <lineage>
        <taxon>Bacteria</taxon>
        <taxon>Pseudomonadati</taxon>
        <taxon>Pseudomonadota</taxon>
        <taxon>Alphaproteobacteria</taxon>
        <taxon>Hyphomicrobiales</taxon>
        <taxon>Rhizobiaceae</taxon>
        <taxon>Rhizobium/Agrobacterium group</taxon>
        <taxon>Rhizobium</taxon>
    </lineage>
</organism>
<comment type="caution">
    <text evidence="3">The sequence shown here is derived from an EMBL/GenBank/DDBJ whole genome shotgun (WGS) entry which is preliminary data.</text>
</comment>
<dbReference type="EMBL" id="RIBW01000002">
    <property type="protein sequence ID" value="RUM03578.1"/>
    <property type="molecule type" value="Genomic_DNA"/>
</dbReference>
<name>A0A3S0SDH1_9HYPH</name>
<evidence type="ECO:0000256" key="1">
    <source>
        <dbReference type="SAM" id="MobiDB-lite"/>
    </source>
</evidence>
<dbReference type="Gene3D" id="3.30.420.10">
    <property type="entry name" value="Ribonuclease H-like superfamily/Ribonuclease H"/>
    <property type="match status" value="1"/>
</dbReference>
<dbReference type="Proteomes" id="UP000273611">
    <property type="component" value="Unassembled WGS sequence"/>
</dbReference>
<evidence type="ECO:0000313" key="3">
    <source>
        <dbReference type="EMBL" id="RUM03578.1"/>
    </source>
</evidence>